<dbReference type="Proteomes" id="UP001320119">
    <property type="component" value="Chromosome"/>
</dbReference>
<dbReference type="PROSITE" id="PS01227">
    <property type="entry name" value="UPF0012"/>
    <property type="match status" value="1"/>
</dbReference>
<dbReference type="CDD" id="cd07572">
    <property type="entry name" value="nit"/>
    <property type="match status" value="1"/>
</dbReference>
<organism evidence="4 5">
    <name type="scientific">Marinagarivorans cellulosilyticus</name>
    <dbReference type="NCBI Taxonomy" id="2721545"/>
    <lineage>
        <taxon>Bacteria</taxon>
        <taxon>Pseudomonadati</taxon>
        <taxon>Pseudomonadota</taxon>
        <taxon>Gammaproteobacteria</taxon>
        <taxon>Cellvibrionales</taxon>
        <taxon>Cellvibrionaceae</taxon>
        <taxon>Marinagarivorans</taxon>
    </lineage>
</organism>
<accession>A0AAN2BLC8</accession>
<sequence>MTPPSDFLNVAAIQMVSTSIPDDNLVRAEKLIARAAKGGAELVVLPESFALMCGEDTRVIAEKEEQSSVIQHFLAEQALRHKLWLVGGTVARINPIMHGLKLFDETSEPACSPKAYAAVHTFNPNGVLAGRYDKVHLFDAGVDDGVGQYCESNTIAAGKHLGVVDTPWGRLGVGVCYDLRFPEYFRLLQQAGVDFIAVPSAFTYQTGLAHWSVLLRARAIENQCAVIAANQGGQHSANRKTFGHSCVIDAWGAVQTMQQDLGEGVVHARIDMQAQKALRLKMPVLEHRRLKEN</sequence>
<dbReference type="RefSeq" id="WP_236983651.1">
    <property type="nucleotide sequence ID" value="NZ_AP023086.1"/>
</dbReference>
<dbReference type="SUPFAM" id="SSF56317">
    <property type="entry name" value="Carbon-nitrogen hydrolase"/>
    <property type="match status" value="1"/>
</dbReference>
<dbReference type="EMBL" id="AP023086">
    <property type="protein sequence ID" value="BCD98927.1"/>
    <property type="molecule type" value="Genomic_DNA"/>
</dbReference>
<protein>
    <submittedName>
        <fullName evidence="4">Deaminated glutathione amidase</fullName>
        <ecNumber evidence="4">3.5.1.128</ecNumber>
    </submittedName>
</protein>
<dbReference type="InterPro" id="IPR003010">
    <property type="entry name" value="C-N_Hydrolase"/>
</dbReference>
<dbReference type="PROSITE" id="PS50263">
    <property type="entry name" value="CN_HYDROLASE"/>
    <property type="match status" value="1"/>
</dbReference>
<dbReference type="InterPro" id="IPR045254">
    <property type="entry name" value="Nit1/2_C-N_Hydrolase"/>
</dbReference>
<dbReference type="InterPro" id="IPR036526">
    <property type="entry name" value="C-N_Hydrolase_sf"/>
</dbReference>
<evidence type="ECO:0000313" key="5">
    <source>
        <dbReference type="Proteomes" id="UP001320119"/>
    </source>
</evidence>
<dbReference type="InterPro" id="IPR001110">
    <property type="entry name" value="UPF0012_CS"/>
</dbReference>
<dbReference type="EC" id="3.5.1.128" evidence="4"/>
<evidence type="ECO:0000256" key="1">
    <source>
        <dbReference type="ARBA" id="ARBA00010613"/>
    </source>
</evidence>
<name>A0AAN2BLC8_9GAMM</name>
<dbReference type="PANTHER" id="PTHR23088">
    <property type="entry name" value="NITRILASE-RELATED"/>
    <property type="match status" value="1"/>
</dbReference>
<keyword evidence="5" id="KW-1185">Reference proteome</keyword>
<dbReference type="AlphaFoldDB" id="A0AAN2BLC8"/>
<gene>
    <name evidence="4" type="ORF">MARGE09_P3128</name>
</gene>
<evidence type="ECO:0000259" key="3">
    <source>
        <dbReference type="PROSITE" id="PS50263"/>
    </source>
</evidence>
<evidence type="ECO:0000313" key="4">
    <source>
        <dbReference type="EMBL" id="BCD98927.1"/>
    </source>
</evidence>
<evidence type="ECO:0000256" key="2">
    <source>
        <dbReference type="ARBA" id="ARBA00022801"/>
    </source>
</evidence>
<keyword evidence="2 4" id="KW-0378">Hydrolase</keyword>
<proteinExistence type="inferred from homology"/>
<comment type="similarity">
    <text evidence="1">Belongs to the carbon-nitrogen hydrolase superfamily. NIT1/NIT2 family.</text>
</comment>
<dbReference type="KEGG" id="marq:MARGE09_P3128"/>
<dbReference type="PANTHER" id="PTHR23088:SF27">
    <property type="entry name" value="DEAMINATED GLUTATHIONE AMIDASE"/>
    <property type="match status" value="1"/>
</dbReference>
<feature type="domain" description="CN hydrolase" evidence="3">
    <location>
        <begin position="8"/>
        <end position="272"/>
    </location>
</feature>
<dbReference type="Gene3D" id="3.60.110.10">
    <property type="entry name" value="Carbon-nitrogen hydrolase"/>
    <property type="match status" value="1"/>
</dbReference>
<dbReference type="Pfam" id="PF00795">
    <property type="entry name" value="CN_hydrolase"/>
    <property type="match status" value="1"/>
</dbReference>
<dbReference type="GO" id="GO:0110050">
    <property type="term" value="F:deaminated glutathione amidase activity"/>
    <property type="evidence" value="ECO:0007669"/>
    <property type="project" value="UniProtKB-EC"/>
</dbReference>
<reference evidence="4 5" key="1">
    <citation type="journal article" date="2022" name="IScience">
        <title>An ultrasensitive nanofiber-based assay for enzymatic hydrolysis and deep-sea microbial degradation of cellulose.</title>
        <authorList>
            <person name="Tsudome M."/>
            <person name="Tachioka M."/>
            <person name="Miyazaki M."/>
            <person name="Uchimura K."/>
            <person name="Tsuda M."/>
            <person name="Takaki Y."/>
            <person name="Deguchi S."/>
        </authorList>
    </citation>
    <scope>NUCLEOTIDE SEQUENCE [LARGE SCALE GENOMIC DNA]</scope>
    <source>
        <strain evidence="4 5">GE09</strain>
    </source>
</reference>